<dbReference type="AlphaFoldDB" id="A0A6C0JM70"/>
<name>A0A6C0JM70_9ZZZZ</name>
<dbReference type="EMBL" id="MN740667">
    <property type="protein sequence ID" value="QHU06772.1"/>
    <property type="molecule type" value="Genomic_DNA"/>
</dbReference>
<proteinExistence type="predicted"/>
<reference evidence="1" key="1">
    <citation type="journal article" date="2020" name="Nature">
        <title>Giant virus diversity and host interactions through global metagenomics.</title>
        <authorList>
            <person name="Schulz F."/>
            <person name="Roux S."/>
            <person name="Paez-Espino D."/>
            <person name="Jungbluth S."/>
            <person name="Walsh D.A."/>
            <person name="Denef V.J."/>
            <person name="McMahon K.D."/>
            <person name="Konstantinidis K.T."/>
            <person name="Eloe-Fadrosh E.A."/>
            <person name="Kyrpides N.C."/>
            <person name="Woyke T."/>
        </authorList>
    </citation>
    <scope>NUCLEOTIDE SEQUENCE</scope>
    <source>
        <strain evidence="1">GVMAG-S-1038524-41</strain>
    </source>
</reference>
<organism evidence="1">
    <name type="scientific">viral metagenome</name>
    <dbReference type="NCBI Taxonomy" id="1070528"/>
    <lineage>
        <taxon>unclassified sequences</taxon>
        <taxon>metagenomes</taxon>
        <taxon>organismal metagenomes</taxon>
    </lineage>
</organism>
<sequence>MTSTTKNKNTIEKSLQDMITAYHNPDLVQPNASPNGNRIYHIYSDGEITHQKGGFAYLMRSEFSEKSPVRGFKCDAVFPKQGPTHSYAIVTEEHANLIREEMIRETIKHLL</sequence>
<accession>A0A6C0JM70</accession>
<evidence type="ECO:0000313" key="1">
    <source>
        <dbReference type="EMBL" id="QHU06772.1"/>
    </source>
</evidence>
<protein>
    <submittedName>
        <fullName evidence="1">Uncharacterized protein</fullName>
    </submittedName>
</protein>